<evidence type="ECO:0008006" key="3">
    <source>
        <dbReference type="Google" id="ProtNLM"/>
    </source>
</evidence>
<gene>
    <name evidence="1" type="ORF">SHALO_0451</name>
</gene>
<dbReference type="GO" id="GO:0005975">
    <property type="term" value="P:carbohydrate metabolic process"/>
    <property type="evidence" value="ECO:0007669"/>
    <property type="project" value="InterPro"/>
</dbReference>
<proteinExistence type="predicted"/>
<dbReference type="Gene3D" id="3.20.20.370">
    <property type="entry name" value="Glycoside hydrolase/deacetylase"/>
    <property type="match status" value="1"/>
</dbReference>
<accession>A0A1D7TGX2</accession>
<organism evidence="1 2">
    <name type="scientific">Sulfurospirillum halorespirans DSM 13726</name>
    <dbReference type="NCBI Taxonomy" id="1193502"/>
    <lineage>
        <taxon>Bacteria</taxon>
        <taxon>Pseudomonadati</taxon>
        <taxon>Campylobacterota</taxon>
        <taxon>Epsilonproteobacteria</taxon>
        <taxon>Campylobacterales</taxon>
        <taxon>Sulfurospirillaceae</taxon>
        <taxon>Sulfurospirillum</taxon>
    </lineage>
</organism>
<keyword evidence="2" id="KW-1185">Reference proteome</keyword>
<protein>
    <recommendedName>
        <fullName evidence="3">Polysaccharide deacetylase</fullName>
    </recommendedName>
</protein>
<dbReference type="SUPFAM" id="SSF88713">
    <property type="entry name" value="Glycoside hydrolase/deacetylase"/>
    <property type="match status" value="1"/>
</dbReference>
<dbReference type="AlphaFoldDB" id="A0A1D7TGX2"/>
<dbReference type="PATRIC" id="fig|1193502.14.peg.464"/>
<dbReference type="STRING" id="1193502.SHALO_0451"/>
<reference evidence="2" key="1">
    <citation type="submission" date="2016-08" db="EMBL/GenBank/DDBJ databases">
        <title>Complete genome sequence of the organohalide-respiring Epsilonproteobacterium Sulfurospirillum halorespirans.</title>
        <authorList>
            <person name="Goris T."/>
            <person name="Zimmermann J."/>
            <person name="Schenz B."/>
            <person name="Lemos M."/>
            <person name="Hackermueller J."/>
            <person name="Diekert G."/>
        </authorList>
    </citation>
    <scope>NUCLEOTIDE SEQUENCE [LARGE SCALE GENOMIC DNA]</scope>
    <source>
        <strain>DSM 13726</strain>
        <strain evidence="2">PCE-M2</strain>
    </source>
</reference>
<sequence>MLRLILSLMLCWLPLVAMENIKRYEVFVKEYEQNGVLWLISRRFELSDVTFYLTTNTQTLQTKVLALDATKLLPLDDRFERSLFAKRLKEATALHVNGGATHALTQNPNAIYLSMDLCPSSKKGYESDFIAHLTKQNGKIPIAIALSSAWKEHHEKEFKELVNNLLLQITWVNHSHTHFYDPKLPIRDNFMLHVNTDVKSEILGVEKTLLEEGITPSVFFRFPGLIADEKLMRELREIYFLIPLGANAWIAKNEPIKTGSIILIHGNKNEPQGIEILEKKLPEVVKTYQFHPLQEAFIP</sequence>
<name>A0A1D7TGX2_9BACT</name>
<dbReference type="KEGG" id="shal:SHALO_0451"/>
<dbReference type="Proteomes" id="UP000094609">
    <property type="component" value="Chromosome"/>
</dbReference>
<dbReference type="RefSeq" id="WP_069477203.1">
    <property type="nucleotide sequence ID" value="NZ_CP017111.1"/>
</dbReference>
<dbReference type="InterPro" id="IPR011330">
    <property type="entry name" value="Glyco_hydro/deAcase_b/a-brl"/>
</dbReference>
<dbReference type="EMBL" id="CP017111">
    <property type="protein sequence ID" value="AOO64247.1"/>
    <property type="molecule type" value="Genomic_DNA"/>
</dbReference>
<evidence type="ECO:0000313" key="2">
    <source>
        <dbReference type="Proteomes" id="UP000094609"/>
    </source>
</evidence>
<evidence type="ECO:0000313" key="1">
    <source>
        <dbReference type="EMBL" id="AOO64247.1"/>
    </source>
</evidence>